<keyword evidence="5 14" id="KW-0328">Glycosyltransferase</keyword>
<evidence type="ECO:0000256" key="1">
    <source>
        <dbReference type="ARBA" id="ARBA00004477"/>
    </source>
</evidence>
<gene>
    <name evidence="16" type="ORF">SPAPADRAFT_62391</name>
</gene>
<keyword evidence="17" id="KW-1185">Reference proteome</keyword>
<dbReference type="InterPro" id="IPR016093">
    <property type="entry name" value="MIR_motif"/>
</dbReference>
<feature type="transmembrane region" description="Helical" evidence="14">
    <location>
        <begin position="466"/>
        <end position="486"/>
    </location>
</feature>
<proteinExistence type="inferred from homology"/>
<accession>G3ARP6</accession>
<comment type="pathway">
    <text evidence="2 14">Protein modification; protein glycosylation.</text>
</comment>
<dbReference type="KEGG" id="spaa:SPAPADRAFT_62391"/>
<dbReference type="PROSITE" id="PS50919">
    <property type="entry name" value="MIR"/>
    <property type="match status" value="2"/>
</dbReference>
<dbReference type="PANTHER" id="PTHR10050">
    <property type="entry name" value="DOLICHYL-PHOSPHATE-MANNOSE--PROTEIN MANNOSYLTRANSFERASE"/>
    <property type="match status" value="1"/>
</dbReference>
<dbReference type="RefSeq" id="XP_007376577.1">
    <property type="nucleotide sequence ID" value="XM_007376515.1"/>
</dbReference>
<dbReference type="GeneID" id="18874305"/>
<dbReference type="InParanoid" id="G3ARP6"/>
<evidence type="ECO:0000313" key="16">
    <source>
        <dbReference type="EMBL" id="EGW31799.1"/>
    </source>
</evidence>
<comment type="catalytic activity">
    <reaction evidence="12 14">
        <text>a di-trans,poly-cis-dolichyl beta-D-mannosyl phosphate + L-threonyl-[protein] = 3-O-(alpha-D-mannosyl)-L-threonyl-[protein] + a di-trans,poly-cis-dolichyl phosphate + H(+)</text>
        <dbReference type="Rhea" id="RHEA:53396"/>
        <dbReference type="Rhea" id="RHEA-COMP:11060"/>
        <dbReference type="Rhea" id="RHEA-COMP:13547"/>
        <dbReference type="Rhea" id="RHEA-COMP:19498"/>
        <dbReference type="Rhea" id="RHEA-COMP:19501"/>
        <dbReference type="ChEBI" id="CHEBI:15378"/>
        <dbReference type="ChEBI" id="CHEBI:30013"/>
        <dbReference type="ChEBI" id="CHEBI:57683"/>
        <dbReference type="ChEBI" id="CHEBI:58211"/>
        <dbReference type="ChEBI" id="CHEBI:137323"/>
        <dbReference type="EC" id="2.4.1.109"/>
    </reaction>
</comment>
<evidence type="ECO:0000256" key="10">
    <source>
        <dbReference type="ARBA" id="ARBA00022989"/>
    </source>
</evidence>
<evidence type="ECO:0000256" key="11">
    <source>
        <dbReference type="ARBA" id="ARBA00023136"/>
    </source>
</evidence>
<reference evidence="16 17" key="1">
    <citation type="journal article" date="2011" name="Proc. Natl. Acad. Sci. U.S.A.">
        <title>Comparative genomics of xylose-fermenting fungi for enhanced biofuel production.</title>
        <authorList>
            <person name="Wohlbach D.J."/>
            <person name="Kuo A."/>
            <person name="Sato T.K."/>
            <person name="Potts K.M."/>
            <person name="Salamov A.A."/>
            <person name="LaButti K.M."/>
            <person name="Sun H."/>
            <person name="Clum A."/>
            <person name="Pangilinan J.L."/>
            <person name="Lindquist E.A."/>
            <person name="Lucas S."/>
            <person name="Lapidus A."/>
            <person name="Jin M."/>
            <person name="Gunawan C."/>
            <person name="Balan V."/>
            <person name="Dale B.E."/>
            <person name="Jeffries T.W."/>
            <person name="Zinkel R."/>
            <person name="Barry K.W."/>
            <person name="Grigoriev I.V."/>
            <person name="Gasch A.P."/>
        </authorList>
    </citation>
    <scope>NUCLEOTIDE SEQUENCE [LARGE SCALE GENOMIC DNA]</scope>
    <source>
        <strain evidence="17">NRRL Y-27907 / 11-Y1</strain>
    </source>
</reference>
<feature type="transmembrane region" description="Helical" evidence="14">
    <location>
        <begin position="32"/>
        <end position="56"/>
    </location>
</feature>
<evidence type="ECO:0000256" key="5">
    <source>
        <dbReference type="ARBA" id="ARBA00022676"/>
    </source>
</evidence>
<dbReference type="FunFam" id="2.80.10.50:FF:000012">
    <property type="entry name" value="Protein O-mannosyl-transferase 1"/>
    <property type="match status" value="1"/>
</dbReference>
<evidence type="ECO:0000259" key="15">
    <source>
        <dbReference type="PROSITE" id="PS50919"/>
    </source>
</evidence>
<feature type="domain" description="MIR" evidence="15">
    <location>
        <begin position="160"/>
        <end position="216"/>
    </location>
</feature>
<name>G3ARP6_SPAPN</name>
<evidence type="ECO:0000256" key="2">
    <source>
        <dbReference type="ARBA" id="ARBA00004922"/>
    </source>
</evidence>
<keyword evidence="9 14" id="KW-0256">Endoplasmic reticulum</keyword>
<dbReference type="AlphaFoldDB" id="G3ARP6"/>
<evidence type="ECO:0000256" key="4">
    <source>
        <dbReference type="ARBA" id="ARBA00012839"/>
    </source>
</evidence>
<dbReference type="GO" id="GO:0005789">
    <property type="term" value="C:endoplasmic reticulum membrane"/>
    <property type="evidence" value="ECO:0007669"/>
    <property type="project" value="UniProtKB-SubCell"/>
</dbReference>
<evidence type="ECO:0000256" key="7">
    <source>
        <dbReference type="ARBA" id="ARBA00022692"/>
    </source>
</evidence>
<dbReference type="OrthoDB" id="292747at2759"/>
<keyword evidence="11 14" id="KW-0472">Membrane</keyword>
<dbReference type="Pfam" id="PF16192">
    <property type="entry name" value="PMT_4TMC"/>
    <property type="match status" value="1"/>
</dbReference>
<protein>
    <recommendedName>
        <fullName evidence="4 14">Dolichyl-phosphate-mannose--protein mannosyltransferase</fullName>
        <ecNumber evidence="4 14">2.4.1.109</ecNumber>
    </recommendedName>
</protein>
<organism evidence="17">
    <name type="scientific">Spathaspora passalidarum (strain NRRL Y-27907 / 11-Y1)</name>
    <dbReference type="NCBI Taxonomy" id="619300"/>
    <lineage>
        <taxon>Eukaryota</taxon>
        <taxon>Fungi</taxon>
        <taxon>Dikarya</taxon>
        <taxon>Ascomycota</taxon>
        <taxon>Saccharomycotina</taxon>
        <taxon>Pichiomycetes</taxon>
        <taxon>Debaryomycetaceae</taxon>
        <taxon>Spathaspora</taxon>
    </lineage>
</organism>
<evidence type="ECO:0000256" key="14">
    <source>
        <dbReference type="RuleBase" id="RU367007"/>
    </source>
</evidence>
<dbReference type="CDD" id="cd23284">
    <property type="entry name" value="beta-trefoil_MIR_PMT2-like"/>
    <property type="match status" value="1"/>
</dbReference>
<evidence type="ECO:0000256" key="9">
    <source>
        <dbReference type="ARBA" id="ARBA00022824"/>
    </source>
</evidence>
<dbReference type="HOGENOM" id="CLU_008438_5_0_1"/>
<comment type="function">
    <text evidence="14">Transfers mannose from Dol-P-mannose to Ser or Thr residues on proteins.</text>
</comment>
<dbReference type="STRING" id="619300.G3ARP6"/>
<dbReference type="InterPro" id="IPR032421">
    <property type="entry name" value="PMT_4TMC"/>
</dbReference>
<evidence type="ECO:0000313" key="17">
    <source>
        <dbReference type="Proteomes" id="UP000000709"/>
    </source>
</evidence>
<dbReference type="OMA" id="WEVSAYG"/>
<keyword evidence="6 14" id="KW-0808">Transferase</keyword>
<dbReference type="SMART" id="SM00472">
    <property type="entry name" value="MIR"/>
    <property type="match status" value="3"/>
</dbReference>
<dbReference type="EC" id="2.4.1.109" evidence="4 14"/>
<evidence type="ECO:0000256" key="6">
    <source>
        <dbReference type="ARBA" id="ARBA00022679"/>
    </source>
</evidence>
<evidence type="ECO:0000256" key="3">
    <source>
        <dbReference type="ARBA" id="ARBA00007222"/>
    </source>
</evidence>
<dbReference type="eggNOG" id="KOG3359">
    <property type="taxonomic scope" value="Eukaryota"/>
</dbReference>
<dbReference type="InterPro" id="IPR027005">
    <property type="entry name" value="PMT-like"/>
</dbReference>
<keyword evidence="8" id="KW-0677">Repeat</keyword>
<dbReference type="PANTHER" id="PTHR10050:SF46">
    <property type="entry name" value="PROTEIN O-MANNOSYL-TRANSFERASE 2"/>
    <property type="match status" value="1"/>
</dbReference>
<evidence type="ECO:0000256" key="13">
    <source>
        <dbReference type="ARBA" id="ARBA00045102"/>
    </source>
</evidence>
<keyword evidence="10 14" id="KW-1133">Transmembrane helix</keyword>
<dbReference type="EMBL" id="GL996503">
    <property type="protein sequence ID" value="EGW31799.1"/>
    <property type="molecule type" value="Genomic_DNA"/>
</dbReference>
<dbReference type="Pfam" id="PF02815">
    <property type="entry name" value="MIR"/>
    <property type="match status" value="1"/>
</dbReference>
<keyword evidence="7 14" id="KW-0812">Transmembrane</keyword>
<dbReference type="Proteomes" id="UP000000709">
    <property type="component" value="Unassembled WGS sequence"/>
</dbReference>
<evidence type="ECO:0000256" key="12">
    <source>
        <dbReference type="ARBA" id="ARBA00045085"/>
    </source>
</evidence>
<comment type="catalytic activity">
    <reaction evidence="13 14">
        <text>a di-trans,poly-cis-dolichyl beta-D-mannosyl phosphate + L-seryl-[protein] = 3-O-(alpha-D-mannosyl)-L-seryl-[protein] + a di-trans,poly-cis-dolichyl phosphate + H(+)</text>
        <dbReference type="Rhea" id="RHEA:17377"/>
        <dbReference type="Rhea" id="RHEA-COMP:9863"/>
        <dbReference type="Rhea" id="RHEA-COMP:13546"/>
        <dbReference type="Rhea" id="RHEA-COMP:19498"/>
        <dbReference type="Rhea" id="RHEA-COMP:19501"/>
        <dbReference type="ChEBI" id="CHEBI:15378"/>
        <dbReference type="ChEBI" id="CHEBI:29999"/>
        <dbReference type="ChEBI" id="CHEBI:57683"/>
        <dbReference type="ChEBI" id="CHEBI:58211"/>
        <dbReference type="ChEBI" id="CHEBI:137321"/>
        <dbReference type="EC" id="2.4.1.109"/>
    </reaction>
</comment>
<comment type="subcellular location">
    <subcellularLocation>
        <location evidence="1 14">Endoplasmic reticulum membrane</location>
        <topology evidence="1 14">Multi-pass membrane protein</topology>
    </subcellularLocation>
</comment>
<comment type="similarity">
    <text evidence="3 14">Belongs to the glycosyltransferase 39 family.</text>
</comment>
<sequence>MVGLFVTALVGLYTIADLWTKLGDKSISWRKYIFGHWAARIFGLIVIPMSVFMLSFKIHFDLLYKSGTGDANMSPLFQANLVGSSVGGGPREVSIVHSSVTIKNQGLSGGLLHSHVQTFPSGSKQQQVTTYGHKDSNNNWVFQRARGVPHYDTANNNTDIEYIIDGMTIRLMHKNTGRNLHSHEVDAPVSKAQWEVAAYGNLTLGDVKDNWVVEIMEQNSNEDKMRIHPLTTSFRLRHAYLGCYLATSGSNLPQWGFRQGEVVCHKDPFKKDKRTWWIIEDNENPILPPPSEDFKLPKTKFIKDFIQLNLAMMATNNALVPDEEKQDDLASDFWQWPSLNVGIRMCGWGSKNPKYFMIGSPATTWTSTVGVFAFALLVIYYLVRWQRQIIDFPSTNPDKLKRFLMGGIYPMFGWGLHYVPFVIMGRVKYVHHYMPALYFAMLVFCYEVDSFSRRLNDRNASVASKLSYAALYLGLYALVGGTFYYFRYFSFGMEGPKEDWKHLQLLRSWRVADDNYR</sequence>
<dbReference type="InterPro" id="IPR003342">
    <property type="entry name" value="ArnT-like_N"/>
</dbReference>
<feature type="transmembrane region" description="Helical" evidence="14">
    <location>
        <begin position="362"/>
        <end position="383"/>
    </location>
</feature>
<dbReference type="Pfam" id="PF02366">
    <property type="entry name" value="PMT"/>
    <property type="match status" value="1"/>
</dbReference>
<dbReference type="SUPFAM" id="SSF82109">
    <property type="entry name" value="MIR domain"/>
    <property type="match status" value="1"/>
</dbReference>
<feature type="transmembrane region" description="Helical" evidence="14">
    <location>
        <begin position="403"/>
        <end position="423"/>
    </location>
</feature>
<comment type="caution">
    <text evidence="14">Lacks conserved residue(s) required for the propagation of feature annotation.</text>
</comment>
<dbReference type="InterPro" id="IPR036300">
    <property type="entry name" value="MIR_dom_sf"/>
</dbReference>
<evidence type="ECO:0000256" key="8">
    <source>
        <dbReference type="ARBA" id="ARBA00022737"/>
    </source>
</evidence>
<feature type="transmembrane region" description="Helical" evidence="14">
    <location>
        <begin position="429"/>
        <end position="446"/>
    </location>
</feature>
<dbReference type="Gene3D" id="2.80.10.50">
    <property type="match status" value="1"/>
</dbReference>
<dbReference type="UniPathway" id="UPA00378"/>
<feature type="domain" description="MIR" evidence="15">
    <location>
        <begin position="222"/>
        <end position="282"/>
    </location>
</feature>
<dbReference type="GO" id="GO:0004169">
    <property type="term" value="F:dolichyl-phosphate-mannose-protein mannosyltransferase activity"/>
    <property type="evidence" value="ECO:0007669"/>
    <property type="project" value="UniProtKB-UniRule"/>
</dbReference>